<sequence>MVAESFEQVVVYPQAEHVGPHAYERCRTPRFGAVRFLTGSLIRVIRCDSGGTHDAGWTPPVFLSESNELR</sequence>
<dbReference type="EMBL" id="BAAAUH010000062">
    <property type="protein sequence ID" value="GAA3199119.1"/>
    <property type="molecule type" value="Genomic_DNA"/>
</dbReference>
<name>A0ABP6Q3M3_9ACTN</name>
<protein>
    <submittedName>
        <fullName evidence="1">Uncharacterized protein</fullName>
    </submittedName>
</protein>
<keyword evidence="2" id="KW-1185">Reference proteome</keyword>
<reference evidence="2" key="1">
    <citation type="journal article" date="2019" name="Int. J. Syst. Evol. Microbiol.">
        <title>The Global Catalogue of Microorganisms (GCM) 10K type strain sequencing project: providing services to taxonomists for standard genome sequencing and annotation.</title>
        <authorList>
            <consortium name="The Broad Institute Genomics Platform"/>
            <consortium name="The Broad Institute Genome Sequencing Center for Infectious Disease"/>
            <person name="Wu L."/>
            <person name="Ma J."/>
        </authorList>
    </citation>
    <scope>NUCLEOTIDE SEQUENCE [LARGE SCALE GENOMIC DNA]</scope>
    <source>
        <strain evidence="2">JCM 9095</strain>
    </source>
</reference>
<comment type="caution">
    <text evidence="1">The sequence shown here is derived from an EMBL/GenBank/DDBJ whole genome shotgun (WGS) entry which is preliminary data.</text>
</comment>
<gene>
    <name evidence="1" type="ORF">GCM10010451_57030</name>
</gene>
<dbReference type="Proteomes" id="UP001501866">
    <property type="component" value="Unassembled WGS sequence"/>
</dbReference>
<evidence type="ECO:0000313" key="2">
    <source>
        <dbReference type="Proteomes" id="UP001501866"/>
    </source>
</evidence>
<accession>A0ABP6Q3M3</accession>
<organism evidence="1 2">
    <name type="scientific">Streptomyces virens</name>
    <dbReference type="NCBI Taxonomy" id="285572"/>
    <lineage>
        <taxon>Bacteria</taxon>
        <taxon>Bacillati</taxon>
        <taxon>Actinomycetota</taxon>
        <taxon>Actinomycetes</taxon>
        <taxon>Kitasatosporales</taxon>
        <taxon>Streptomycetaceae</taxon>
        <taxon>Streptomyces</taxon>
    </lineage>
</organism>
<proteinExistence type="predicted"/>
<evidence type="ECO:0000313" key="1">
    <source>
        <dbReference type="EMBL" id="GAA3199119.1"/>
    </source>
</evidence>